<proteinExistence type="predicted"/>
<feature type="region of interest" description="Disordered" evidence="1">
    <location>
        <begin position="60"/>
        <end position="140"/>
    </location>
</feature>
<feature type="compositionally biased region" description="Basic residues" evidence="1">
    <location>
        <begin position="119"/>
        <end position="140"/>
    </location>
</feature>
<sequence>MAAILASNSCCRHFFESSEDFGFSRSISNLNNFTKPEGPMSELSTAKRFPKFVAEVRQVDSDKYGSNGRPTKMVSTKDLIRSNSNGNGHVKPSAVNGSKVVVNGANLVKKESTSALVKTRNRKAPPQKPKARRRSLSRRS</sequence>
<evidence type="ECO:0000313" key="2">
    <source>
        <dbReference type="EMBL" id="CAD1839398.1"/>
    </source>
</evidence>
<evidence type="ECO:0000256" key="1">
    <source>
        <dbReference type="SAM" id="MobiDB-lite"/>
    </source>
</evidence>
<dbReference type="EMBL" id="LR862134">
    <property type="protein sequence ID" value="CAD1839398.1"/>
    <property type="molecule type" value="Genomic_DNA"/>
</dbReference>
<reference evidence="2" key="1">
    <citation type="submission" date="2020-07" db="EMBL/GenBank/DDBJ databases">
        <authorList>
            <person name="Lin J."/>
        </authorList>
    </citation>
    <scope>NUCLEOTIDE SEQUENCE</scope>
</reference>
<accession>A0A6V7Q8U5</accession>
<dbReference type="AlphaFoldDB" id="A0A6V7Q8U5"/>
<organism evidence="2">
    <name type="scientific">Ananas comosus var. bracteatus</name>
    <name type="common">red pineapple</name>
    <dbReference type="NCBI Taxonomy" id="296719"/>
    <lineage>
        <taxon>Eukaryota</taxon>
        <taxon>Viridiplantae</taxon>
        <taxon>Streptophyta</taxon>
        <taxon>Embryophyta</taxon>
        <taxon>Tracheophyta</taxon>
        <taxon>Spermatophyta</taxon>
        <taxon>Magnoliopsida</taxon>
        <taxon>Liliopsida</taxon>
        <taxon>Poales</taxon>
        <taxon>Bromeliaceae</taxon>
        <taxon>Bromelioideae</taxon>
        <taxon>Ananas</taxon>
    </lineage>
</organism>
<protein>
    <submittedName>
        <fullName evidence="2">Uncharacterized protein</fullName>
    </submittedName>
</protein>
<name>A0A6V7Q8U5_ANACO</name>
<gene>
    <name evidence="2" type="ORF">CB5_LOCUS22609</name>
</gene>